<dbReference type="Proteomes" id="UP000028643">
    <property type="component" value="Unassembled WGS sequence"/>
</dbReference>
<dbReference type="EMBL" id="JPQT01000127">
    <property type="protein sequence ID" value="KFE47576.1"/>
    <property type="molecule type" value="Genomic_DNA"/>
</dbReference>
<dbReference type="RefSeq" id="WP_047577869.1">
    <property type="nucleotide sequence ID" value="NZ_JPQT01000127.1"/>
</dbReference>
<dbReference type="AlphaFoldDB" id="A0A085UWL3"/>
<evidence type="ECO:0008006" key="4">
    <source>
        <dbReference type="Google" id="ProtNLM"/>
    </source>
</evidence>
<reference evidence="2 3" key="1">
    <citation type="submission" date="2014-07" db="EMBL/GenBank/DDBJ databases">
        <title>Draft Genome Sequences of Environmental Pseudomonas syringae strains.</title>
        <authorList>
            <person name="Baltrus D.A."/>
            <person name="Berge O."/>
            <person name="Morris C."/>
        </authorList>
    </citation>
    <scope>NUCLEOTIDE SEQUENCE [LARGE SCALE GENOMIC DNA]</scope>
    <source>
        <strain evidence="2 3">CEB003</strain>
    </source>
</reference>
<dbReference type="PATRIC" id="fig|317.174.peg.4646"/>
<organism evidence="2 3">
    <name type="scientific">Pseudomonas syringae</name>
    <dbReference type="NCBI Taxonomy" id="317"/>
    <lineage>
        <taxon>Bacteria</taxon>
        <taxon>Pseudomonadati</taxon>
        <taxon>Pseudomonadota</taxon>
        <taxon>Gammaproteobacteria</taxon>
        <taxon>Pseudomonadales</taxon>
        <taxon>Pseudomonadaceae</taxon>
        <taxon>Pseudomonas</taxon>
    </lineage>
</organism>
<protein>
    <recommendedName>
        <fullName evidence="4">Chemotaxis protein</fullName>
    </recommendedName>
</protein>
<accession>A0A085UWL3</accession>
<gene>
    <name evidence="2" type="ORF">IV02_22725</name>
</gene>
<evidence type="ECO:0000313" key="2">
    <source>
        <dbReference type="EMBL" id="KFE47576.1"/>
    </source>
</evidence>
<comment type="caution">
    <text evidence="2">The sequence shown here is derived from an EMBL/GenBank/DDBJ whole genome shotgun (WGS) entry which is preliminary data.</text>
</comment>
<evidence type="ECO:0000256" key="1">
    <source>
        <dbReference type="SAM" id="MobiDB-lite"/>
    </source>
</evidence>
<feature type="region of interest" description="Disordered" evidence="1">
    <location>
        <begin position="18"/>
        <end position="37"/>
    </location>
</feature>
<proteinExistence type="predicted"/>
<name>A0A085UWL3_PSESX</name>
<sequence>MWSPTLTAISNAFISANKPAKTSASEPAADTPTKTSDSVQVTLSAAGQARAALTRSANPDIAESGLPDSVQKILTAVRESQKGMDRLEKELQAAMKDKYLTPDMRQAKISALQTVSAIYQRQISNTTSDLSAVMSKLKLGSADKMKASMLVLAKM</sequence>
<evidence type="ECO:0000313" key="3">
    <source>
        <dbReference type="Proteomes" id="UP000028643"/>
    </source>
</evidence>